<evidence type="ECO:0000256" key="5">
    <source>
        <dbReference type="ARBA" id="ARBA00022723"/>
    </source>
</evidence>
<dbReference type="Gene3D" id="4.10.60.10">
    <property type="entry name" value="Zinc finger, CCHC-type"/>
    <property type="match status" value="1"/>
</dbReference>
<evidence type="ECO:0000256" key="3">
    <source>
        <dbReference type="ARBA" id="ARBA00022670"/>
    </source>
</evidence>
<dbReference type="CDD" id="cd09272">
    <property type="entry name" value="RNase_HI_RT_Ty1"/>
    <property type="match status" value="1"/>
</dbReference>
<keyword evidence="15" id="KW-0917">Virion maturation</keyword>
<dbReference type="SUPFAM" id="SSF53098">
    <property type="entry name" value="Ribonuclease H-like"/>
    <property type="match status" value="1"/>
</dbReference>
<dbReference type="GO" id="GO:0004190">
    <property type="term" value="F:aspartic-type endopeptidase activity"/>
    <property type="evidence" value="ECO:0007669"/>
    <property type="project" value="UniProtKB-KW"/>
</dbReference>
<dbReference type="InterPro" id="IPR001584">
    <property type="entry name" value="Integrase_cat-core"/>
</dbReference>
<keyword evidence="14" id="KW-0808">Transferase</keyword>
<dbReference type="Pfam" id="PF25597">
    <property type="entry name" value="SH3_retrovirus"/>
    <property type="match status" value="1"/>
</dbReference>
<dbReference type="GO" id="GO:0003887">
    <property type="term" value="F:DNA-directed DNA polymerase activity"/>
    <property type="evidence" value="ECO:0007669"/>
    <property type="project" value="UniProtKB-KW"/>
</dbReference>
<dbReference type="InterPro" id="IPR036397">
    <property type="entry name" value="RNaseH_sf"/>
</dbReference>
<dbReference type="InterPro" id="IPR039537">
    <property type="entry name" value="Retrotran_Ty1/copia-like"/>
</dbReference>
<keyword evidence="6" id="KW-0547">Nucleotide-binding</keyword>
<dbReference type="EMBL" id="GDUN01000217">
    <property type="protein sequence ID" value="JAN95702.1"/>
    <property type="molecule type" value="mRNA"/>
</dbReference>
<dbReference type="InterPro" id="IPR001878">
    <property type="entry name" value="Znf_CCHC"/>
</dbReference>
<evidence type="ECO:0000256" key="15">
    <source>
        <dbReference type="ARBA" id="ARBA00023113"/>
    </source>
</evidence>
<keyword evidence="2" id="KW-1188">Viral release from host cell</keyword>
<keyword evidence="11" id="KW-0460">Magnesium</keyword>
<dbReference type="GO" id="GO:0006310">
    <property type="term" value="P:DNA recombination"/>
    <property type="evidence" value="ECO:0007669"/>
    <property type="project" value="UniProtKB-KW"/>
</dbReference>
<dbReference type="GO" id="GO:0004519">
    <property type="term" value="F:endonuclease activity"/>
    <property type="evidence" value="ECO:0007669"/>
    <property type="project" value="UniProtKB-KW"/>
</dbReference>
<evidence type="ECO:0000256" key="13">
    <source>
        <dbReference type="ARBA" id="ARBA00022918"/>
    </source>
</evidence>
<dbReference type="InterPro" id="IPR012337">
    <property type="entry name" value="RNaseH-like_sf"/>
</dbReference>
<dbReference type="Pfam" id="PF22936">
    <property type="entry name" value="Pol_BBD"/>
    <property type="match status" value="1"/>
</dbReference>
<evidence type="ECO:0000256" key="14">
    <source>
        <dbReference type="ARBA" id="ARBA00022932"/>
    </source>
</evidence>
<evidence type="ECO:0000256" key="12">
    <source>
        <dbReference type="ARBA" id="ARBA00022908"/>
    </source>
</evidence>
<dbReference type="InterPro" id="IPR054722">
    <property type="entry name" value="PolX-like_BBD"/>
</dbReference>
<dbReference type="PANTHER" id="PTHR42648">
    <property type="entry name" value="TRANSPOSASE, PUTATIVE-RELATED"/>
    <property type="match status" value="1"/>
</dbReference>
<evidence type="ECO:0000256" key="16">
    <source>
        <dbReference type="ARBA" id="ARBA00023172"/>
    </source>
</evidence>
<dbReference type="Pfam" id="PF00665">
    <property type="entry name" value="rve"/>
    <property type="match status" value="1"/>
</dbReference>
<dbReference type="GO" id="GO:0005524">
    <property type="term" value="F:ATP binding"/>
    <property type="evidence" value="ECO:0007669"/>
    <property type="project" value="UniProtKB-KW"/>
</dbReference>
<dbReference type="SMART" id="SM00343">
    <property type="entry name" value="ZnF_C2HC"/>
    <property type="match status" value="1"/>
</dbReference>
<dbReference type="PANTHER" id="PTHR42648:SF11">
    <property type="entry name" value="TRANSPOSON TY4-P GAG-POL POLYPROTEIN"/>
    <property type="match status" value="1"/>
</dbReference>
<keyword evidence="14" id="KW-0548">Nucleotidyltransferase</keyword>
<evidence type="ECO:0000256" key="8">
    <source>
        <dbReference type="ARBA" id="ARBA00022759"/>
    </source>
</evidence>
<sequence>KFTLAKLNNNNYATWKFEVEMLLTREDLWHVVDEVKPEPVTDAWLKADRKARATIALCVEASQYTLIQGCDSAREVWDALKGYHQKSTTTSQLSLLIKLCDAKLQEGGDAEKHLLDMDMLFERLQNVGLVLEEKLKVAMVLRSMPESYHYLASALEARPDDDITMQLVKSKLLDEFHKRCERGSKGPGGEQVLKTQSTKACFFCKQPGHFKKDCRKWRAMKESQSEAGSSGNSKPFGGKSKAKAKQATNADREPVSFLVREESYVSRSSAAQKCSWTIDSGASCHMTCSDTFFDALDESNSVQVVMANGNHTKSGGHGSGFVKCVDGAGEAVDVRLDNVLYVPELDSGLISVSKIADKGYDVLFKQNSVEIIDKSKKVVALGMRSGGLYMLKDRECAAVSNTCHSVNCQHTWHRRFGHRDPAVIDRIQRQQLATGFKLVDCGQKIVCECCLEGKFSRPPFPQKADRKTTQPLQLIHTDLCGPMANVTPGGNRYFMVLIDDFSRYLVLYLLKDKGEAKDCIKNFVRLVENQFGRKPQAIRSDRGAEFVNKELKSFYKEEGIRMELTAGYAPQQNGVAERRNRYLQEMAVCMLLDAGLEKRYWGEAIATAGFIQNRLPSRSVGKTPIELWKGQKPDLSGLKVFGCDAYVYVPEVKRKKLERRAEKLTFVGYECGAKAYRFLNKQTGKIIVSRDAKFLELGAKIKEELEPVVRPIPSQQLTTTVFSDDSNDDRDAEEPVTGSDDEFLGFSDQEEPVNEESDEEESHGEESGVGESAGRPKRSTAGALPKKLSDFVVGVAKIEERDPKDYKEAIASVNKKQWRKAMDSEYKSLLSNNTWKLVPLPKGCHAIGSKWVFKQKKDSCGQTVRFKARLVAQGYAQRYGEDFGEVHAPVALQQTFKVLLTVAGHNNLQVRHVDVRNAYLNGVLHEEIFMRQPPGYTSAGNEALVCKLNRSIYGLKQAARVWNATIKEVLIGLGFRQSEADACLFSKKLSNGEWIYLLIYVDDMLLVCRDGHQIDVVENALRKHFEITSLGEIKQFLGINVTKDKDGMYMLSQKALIREVSERFGLTDAKPSKYPVDPGYFRLNGGEKLPDNTQYHKLVGVLLYISTNSRPDISAAISILSRKTNCPTQLDWLELKRTVRYLIGTQDYKLRLASDRTKNLELVGYSDADWAGDTADLKSTSGFVFQLGEASVSWASRKQSCVATSTMEAEYIALSEAAQEATWLRRLLGELGQEQRQPTMLNEDNRSCIDFVSLERQNKRSKHIDTKFYHARDLCSREVIQLHYCPTDRMIADVFTKPLGATKMQLFAEKLGLCPKRKSTNELQ</sequence>
<feature type="region of interest" description="Disordered" evidence="19">
    <location>
        <begin position="716"/>
        <end position="782"/>
    </location>
</feature>
<keyword evidence="17" id="KW-0511">Multifunctional enzyme</keyword>
<evidence type="ECO:0000256" key="2">
    <source>
        <dbReference type="ARBA" id="ARBA00022612"/>
    </source>
</evidence>
<dbReference type="PROSITE" id="PS50994">
    <property type="entry name" value="INTEGRASE"/>
    <property type="match status" value="1"/>
</dbReference>
<dbReference type="InterPro" id="IPR043502">
    <property type="entry name" value="DNA/RNA_pol_sf"/>
</dbReference>
<name>A0A0P6J144_AEDAE</name>
<dbReference type="SUPFAM" id="SSF56672">
    <property type="entry name" value="DNA/RNA polymerases"/>
    <property type="match status" value="1"/>
</dbReference>
<keyword evidence="8" id="KW-0255">Endonuclease</keyword>
<evidence type="ECO:0000256" key="17">
    <source>
        <dbReference type="ARBA" id="ARBA00023268"/>
    </source>
</evidence>
<keyword evidence="7" id="KW-0064">Aspartyl protease</keyword>
<dbReference type="SUPFAM" id="SSF57756">
    <property type="entry name" value="Retrovirus zinc finger-like domains"/>
    <property type="match status" value="1"/>
</dbReference>
<feature type="domain" description="Integrase catalytic" evidence="21">
    <location>
        <begin position="467"/>
        <end position="632"/>
    </location>
</feature>
<dbReference type="InterPro" id="IPR036875">
    <property type="entry name" value="Znf_CCHC_sf"/>
</dbReference>
<evidence type="ECO:0000256" key="4">
    <source>
        <dbReference type="ARBA" id="ARBA00022722"/>
    </source>
</evidence>
<evidence type="ECO:0000256" key="6">
    <source>
        <dbReference type="ARBA" id="ARBA00022741"/>
    </source>
</evidence>
<keyword evidence="16" id="KW-0233">DNA recombination</keyword>
<feature type="non-terminal residue" evidence="22">
    <location>
        <position position="1"/>
    </location>
</feature>
<evidence type="ECO:0000256" key="18">
    <source>
        <dbReference type="PROSITE-ProRule" id="PRU00047"/>
    </source>
</evidence>
<evidence type="ECO:0000256" key="7">
    <source>
        <dbReference type="ARBA" id="ARBA00022750"/>
    </source>
</evidence>
<dbReference type="InterPro" id="IPR013103">
    <property type="entry name" value="RVT_2"/>
</dbReference>
<organism evidence="22">
    <name type="scientific">Aedes aegypti</name>
    <name type="common">Yellowfever mosquito</name>
    <name type="synonym">Culex aegypti</name>
    <dbReference type="NCBI Taxonomy" id="7159"/>
    <lineage>
        <taxon>Eukaryota</taxon>
        <taxon>Metazoa</taxon>
        <taxon>Ecdysozoa</taxon>
        <taxon>Arthropoda</taxon>
        <taxon>Hexapoda</taxon>
        <taxon>Insecta</taxon>
        <taxon>Pterygota</taxon>
        <taxon>Neoptera</taxon>
        <taxon>Endopterygota</taxon>
        <taxon>Diptera</taxon>
        <taxon>Nematocera</taxon>
        <taxon>Culicoidea</taxon>
        <taxon>Culicidae</taxon>
        <taxon>Culicinae</taxon>
        <taxon>Aedini</taxon>
        <taxon>Aedes</taxon>
        <taxon>Stegomyia</taxon>
    </lineage>
</organism>
<dbReference type="PROSITE" id="PS50158">
    <property type="entry name" value="ZF_CCHC"/>
    <property type="match status" value="1"/>
</dbReference>
<dbReference type="Pfam" id="PF14223">
    <property type="entry name" value="Retrotran_gag_2"/>
    <property type="match status" value="1"/>
</dbReference>
<dbReference type="Pfam" id="PF00098">
    <property type="entry name" value="zf-CCHC"/>
    <property type="match status" value="1"/>
</dbReference>
<evidence type="ECO:0000313" key="22">
    <source>
        <dbReference type="EMBL" id="JAN95702.1"/>
    </source>
</evidence>
<dbReference type="GO" id="GO:0008270">
    <property type="term" value="F:zinc ion binding"/>
    <property type="evidence" value="ECO:0007669"/>
    <property type="project" value="UniProtKB-KW"/>
</dbReference>
<dbReference type="GO" id="GO:0003676">
    <property type="term" value="F:nucleic acid binding"/>
    <property type="evidence" value="ECO:0007669"/>
    <property type="project" value="InterPro"/>
</dbReference>
<dbReference type="InterPro" id="IPR025724">
    <property type="entry name" value="GAG-pre-integrase_dom"/>
</dbReference>
<evidence type="ECO:0000256" key="11">
    <source>
        <dbReference type="ARBA" id="ARBA00022842"/>
    </source>
</evidence>
<evidence type="ECO:0000259" key="20">
    <source>
        <dbReference type="PROSITE" id="PS50158"/>
    </source>
</evidence>
<protein>
    <submittedName>
        <fullName evidence="22">Putative copia-type polyprotein</fullName>
    </submittedName>
</protein>
<dbReference type="InterPro" id="IPR057670">
    <property type="entry name" value="SH3_retrovirus"/>
</dbReference>
<evidence type="ECO:0000256" key="19">
    <source>
        <dbReference type="SAM" id="MobiDB-lite"/>
    </source>
</evidence>
<feature type="compositionally biased region" description="Acidic residues" evidence="19">
    <location>
        <begin position="725"/>
        <end position="763"/>
    </location>
</feature>
<dbReference type="GO" id="GO:0003964">
    <property type="term" value="F:RNA-directed DNA polymerase activity"/>
    <property type="evidence" value="ECO:0007669"/>
    <property type="project" value="UniProtKB-KW"/>
</dbReference>
<keyword evidence="18" id="KW-0862">Zinc</keyword>
<keyword evidence="18" id="KW-0863">Zinc-finger</keyword>
<keyword evidence="14" id="KW-0239">DNA-directed DNA polymerase</keyword>
<keyword evidence="13" id="KW-0695">RNA-directed DNA polymerase</keyword>
<dbReference type="GO" id="GO:0042575">
    <property type="term" value="C:DNA polymerase complex"/>
    <property type="evidence" value="ECO:0007669"/>
    <property type="project" value="UniProtKB-ARBA"/>
</dbReference>
<feature type="domain" description="CCHC-type" evidence="20">
    <location>
        <begin position="201"/>
        <end position="216"/>
    </location>
</feature>
<reference evidence="22" key="1">
    <citation type="journal article" date="2016" name="PLoS ONE">
        <title>A Deep Insight into the Sialome of Male and Female Aedes aegypti Mosquitoes.</title>
        <authorList>
            <person name="Ribeiro J.M."/>
            <person name="Martin-Martin I."/>
            <person name="Arca B."/>
            <person name="Calvo E."/>
        </authorList>
    </citation>
    <scope>NUCLEOTIDE SEQUENCE</scope>
    <source>
        <strain evidence="22">Liverpool</strain>
        <tissue evidence="22">Salivary glands</tissue>
    </source>
</reference>
<comment type="function">
    <text evidence="1">The aspartyl protease (PR) mediates the proteolytic cleavages of the Gag and Gag-Pol polyproteins after assembly of the VLP.</text>
</comment>
<keyword evidence="3" id="KW-0645">Protease</keyword>
<evidence type="ECO:0000256" key="9">
    <source>
        <dbReference type="ARBA" id="ARBA00022801"/>
    </source>
</evidence>
<keyword evidence="10" id="KW-0067">ATP-binding</keyword>
<dbReference type="GO" id="GO:0015074">
    <property type="term" value="P:DNA integration"/>
    <property type="evidence" value="ECO:0007669"/>
    <property type="project" value="UniProtKB-KW"/>
</dbReference>
<proteinExistence type="evidence at transcript level"/>
<dbReference type="Gene3D" id="3.30.420.10">
    <property type="entry name" value="Ribonuclease H-like superfamily/Ribonuclease H"/>
    <property type="match status" value="1"/>
</dbReference>
<keyword evidence="4" id="KW-0540">Nuclease</keyword>
<dbReference type="Pfam" id="PF07727">
    <property type="entry name" value="RVT_2"/>
    <property type="match status" value="1"/>
</dbReference>
<keyword evidence="9" id="KW-0378">Hydrolase</keyword>
<dbReference type="Pfam" id="PF13976">
    <property type="entry name" value="gag_pre-integrs"/>
    <property type="match status" value="1"/>
</dbReference>
<keyword evidence="12" id="KW-0229">DNA integration</keyword>
<feature type="region of interest" description="Disordered" evidence="19">
    <location>
        <begin position="221"/>
        <end position="252"/>
    </location>
</feature>
<evidence type="ECO:0000259" key="21">
    <source>
        <dbReference type="PROSITE" id="PS50994"/>
    </source>
</evidence>
<accession>A0A0P6J144</accession>
<keyword evidence="5" id="KW-0479">Metal-binding</keyword>
<evidence type="ECO:0000256" key="10">
    <source>
        <dbReference type="ARBA" id="ARBA00022840"/>
    </source>
</evidence>
<evidence type="ECO:0000256" key="1">
    <source>
        <dbReference type="ARBA" id="ARBA00002180"/>
    </source>
</evidence>
<dbReference type="GO" id="GO:0006508">
    <property type="term" value="P:proteolysis"/>
    <property type="evidence" value="ECO:0007669"/>
    <property type="project" value="UniProtKB-KW"/>
</dbReference>